<evidence type="ECO:0000256" key="10">
    <source>
        <dbReference type="ARBA" id="ARBA00023122"/>
    </source>
</evidence>
<evidence type="ECO:0000256" key="11">
    <source>
        <dbReference type="ARBA" id="ARBA00023242"/>
    </source>
</evidence>
<evidence type="ECO:0000256" key="16">
    <source>
        <dbReference type="PIRSR" id="PIRSR000130-3"/>
    </source>
</evidence>
<evidence type="ECO:0000256" key="3">
    <source>
        <dbReference type="ARBA" id="ARBA00022723"/>
    </source>
</evidence>
<comment type="activity regulation">
    <text evidence="14">Mycophenolic acid (MPA) is a non-competitive inhibitor that prevents formation of the closed enzyme conformation by binding to the same site as the amobile flap. In contrast, mizoribine monophosphate (MZP) is a competitive inhibitor that induces the closed conformation. MPA is a potent inhibitor of mammalian IMPDHs but a poor inhibitor of the bacterial enzymes. MZP is a more potent inhibitor of bacterial IMPDH.</text>
</comment>
<evidence type="ECO:0000256" key="4">
    <source>
        <dbReference type="ARBA" id="ARBA00022737"/>
    </source>
</evidence>
<dbReference type="Gene3D" id="3.20.20.70">
    <property type="entry name" value="Aldolase class I"/>
    <property type="match status" value="1"/>
</dbReference>
<dbReference type="NCBIfam" id="TIGR01302">
    <property type="entry name" value="IMP_dehydrog"/>
    <property type="match status" value="1"/>
</dbReference>
<evidence type="ECO:0000313" key="22">
    <source>
        <dbReference type="Ensembl" id="ENSENLP00000003337.1"/>
    </source>
</evidence>
<dbReference type="InterPro" id="IPR015875">
    <property type="entry name" value="IMP_DH/GMP_Rdtase_CS"/>
</dbReference>
<feature type="binding site" evidence="14 16">
    <location>
        <begin position="324"/>
        <end position="326"/>
    </location>
    <ligand>
        <name>NAD(+)</name>
        <dbReference type="ChEBI" id="CHEBI:57540"/>
    </ligand>
</feature>
<comment type="caution">
    <text evidence="14">Lacks conserved residue(s) required for the propagation of feature annotation.</text>
</comment>
<keyword evidence="9 14" id="KW-0520">NAD</keyword>
<evidence type="ECO:0000256" key="14">
    <source>
        <dbReference type="HAMAP-Rule" id="MF_03156"/>
    </source>
</evidence>
<comment type="subcellular location">
    <subcellularLocation>
        <location evidence="1">Cytoplasm</location>
        <location evidence="1">Cytosol</location>
    </subcellularLocation>
    <subcellularLocation>
        <location evidence="14">Cytoplasm</location>
    </subcellularLocation>
    <subcellularLocation>
        <location evidence="14">Nucleus</location>
    </subcellularLocation>
</comment>
<dbReference type="FunFam" id="3.20.20.70:FF:000007">
    <property type="entry name" value="Chromosome 19 SCAF14664, whole genome shotgun sequence"/>
    <property type="match status" value="1"/>
</dbReference>
<dbReference type="PANTHER" id="PTHR11911">
    <property type="entry name" value="INOSINE-5-MONOPHOSPHATE DEHYDROGENASE RELATED"/>
    <property type="match status" value="1"/>
</dbReference>
<comment type="pathway">
    <text evidence="12 14 20">Purine metabolism; XMP biosynthesis via de novo pathway; XMP from IMP: step 1/1.</text>
</comment>
<evidence type="ECO:0000256" key="19">
    <source>
        <dbReference type="RuleBase" id="RU003927"/>
    </source>
</evidence>
<feature type="domain" description="CBS" evidence="21">
    <location>
        <begin position="114"/>
        <end position="173"/>
    </location>
</feature>
<dbReference type="SUPFAM" id="SSF51412">
    <property type="entry name" value="Inosine monophosphate dehydrogenase (IMPDH)"/>
    <property type="match status" value="2"/>
</dbReference>
<keyword evidence="7 14" id="KW-0630">Potassium</keyword>
<comment type="catalytic activity">
    <reaction evidence="13 14 20">
        <text>IMP + NAD(+) + H2O = XMP + NADH + H(+)</text>
        <dbReference type="Rhea" id="RHEA:11708"/>
        <dbReference type="ChEBI" id="CHEBI:15377"/>
        <dbReference type="ChEBI" id="CHEBI:15378"/>
        <dbReference type="ChEBI" id="CHEBI:57464"/>
        <dbReference type="ChEBI" id="CHEBI:57540"/>
        <dbReference type="ChEBI" id="CHEBI:57945"/>
        <dbReference type="ChEBI" id="CHEBI:58053"/>
        <dbReference type="EC" id="1.1.1.205"/>
    </reaction>
</comment>
<feature type="binding site" evidence="14">
    <location>
        <position position="502"/>
    </location>
    <ligand>
        <name>K(+)</name>
        <dbReference type="ChEBI" id="CHEBI:29103"/>
        <note>ligand shared between two tetrameric partners</note>
    </ligand>
</feature>
<feature type="binding site" evidence="14">
    <location>
        <position position="447"/>
    </location>
    <ligand>
        <name>IMP</name>
        <dbReference type="ChEBI" id="CHEBI:58053"/>
    </ligand>
</feature>
<keyword evidence="4" id="KW-0677">Repeat</keyword>
<evidence type="ECO:0000256" key="7">
    <source>
        <dbReference type="ARBA" id="ARBA00022958"/>
    </source>
</evidence>
<evidence type="ECO:0000256" key="2">
    <source>
        <dbReference type="ARBA" id="ARBA00022490"/>
    </source>
</evidence>
<dbReference type="PROSITE" id="PS00487">
    <property type="entry name" value="IMP_DH_GMP_RED"/>
    <property type="match status" value="1"/>
</dbReference>
<dbReference type="EC" id="1.1.1.205" evidence="14 20"/>
<evidence type="ECO:0000256" key="5">
    <source>
        <dbReference type="ARBA" id="ARBA00022749"/>
    </source>
</evidence>
<evidence type="ECO:0000256" key="6">
    <source>
        <dbReference type="ARBA" id="ARBA00022755"/>
    </source>
</evidence>
<evidence type="ECO:0000256" key="12">
    <source>
        <dbReference type="ARBA" id="ARBA00024330"/>
    </source>
</evidence>
<dbReference type="SMART" id="SM01240">
    <property type="entry name" value="IMPDH"/>
    <property type="match status" value="1"/>
</dbReference>
<feature type="binding site" evidence="14">
    <location>
        <begin position="393"/>
        <end position="394"/>
    </location>
    <ligand>
        <name>IMP</name>
        <dbReference type="ChEBI" id="CHEBI:58053"/>
    </ligand>
</feature>
<keyword evidence="3 14" id="KW-0479">Metal-binding</keyword>
<dbReference type="SMART" id="SM00116">
    <property type="entry name" value="CBS"/>
    <property type="match status" value="2"/>
</dbReference>
<feature type="binding site" evidence="14 16">
    <location>
        <begin position="274"/>
        <end position="276"/>
    </location>
    <ligand>
        <name>NAD(+)</name>
        <dbReference type="ChEBI" id="CHEBI:57540"/>
    </ligand>
</feature>
<feature type="binding site" evidence="14">
    <location>
        <begin position="417"/>
        <end position="421"/>
    </location>
    <ligand>
        <name>IMP</name>
        <dbReference type="ChEBI" id="CHEBI:58053"/>
    </ligand>
</feature>
<dbReference type="UniPathway" id="UPA00601">
    <property type="reaction ID" value="UER00295"/>
</dbReference>
<feature type="binding site" description="in other chain" evidence="14 17">
    <location>
        <position position="328"/>
    </location>
    <ligand>
        <name>K(+)</name>
        <dbReference type="ChEBI" id="CHEBI:29103"/>
        <note>ligand shared between two tetrameric partners</note>
    </ligand>
</feature>
<reference evidence="22" key="3">
    <citation type="submission" date="2025-09" db="UniProtKB">
        <authorList>
            <consortium name="Ensembl"/>
        </authorList>
    </citation>
    <scope>IDENTIFICATION</scope>
</reference>
<dbReference type="Pfam" id="PF00478">
    <property type="entry name" value="IMPDH"/>
    <property type="match status" value="1"/>
</dbReference>
<keyword evidence="10 18" id="KW-0129">CBS domain</keyword>
<feature type="active site" description="Thioimidate intermediate" evidence="14 15">
    <location>
        <position position="331"/>
    </location>
</feature>
<accession>A0A665TBL5</accession>
<name>A0A665TBL5_ECHNA</name>
<evidence type="ECO:0000256" key="20">
    <source>
        <dbReference type="RuleBase" id="RU003928"/>
    </source>
</evidence>
<feature type="active site" description="Proton acceptor" evidence="14 15">
    <location>
        <position position="435"/>
    </location>
</feature>
<dbReference type="GO" id="GO:0006183">
    <property type="term" value="P:GTP biosynthetic process"/>
    <property type="evidence" value="ECO:0007669"/>
    <property type="project" value="TreeGrafter"/>
</dbReference>
<keyword evidence="6 14" id="KW-0658">Purine biosynthesis</keyword>
<feature type="binding site" evidence="14">
    <location>
        <begin position="370"/>
        <end position="372"/>
    </location>
    <ligand>
        <name>IMP</name>
        <dbReference type="ChEBI" id="CHEBI:58053"/>
    </ligand>
</feature>
<dbReference type="GO" id="GO:0005634">
    <property type="term" value="C:nucleus"/>
    <property type="evidence" value="ECO:0007669"/>
    <property type="project" value="UniProtKB-SubCell"/>
</dbReference>
<dbReference type="GO" id="GO:0003938">
    <property type="term" value="F:IMP dehydrogenase activity"/>
    <property type="evidence" value="ECO:0007669"/>
    <property type="project" value="UniProtKB-UniRule"/>
</dbReference>
<evidence type="ECO:0000256" key="1">
    <source>
        <dbReference type="ARBA" id="ARBA00004514"/>
    </source>
</evidence>
<dbReference type="Pfam" id="PF00571">
    <property type="entry name" value="CBS"/>
    <property type="match status" value="2"/>
</dbReference>
<keyword evidence="2 14" id="KW-0963">Cytoplasm</keyword>
<evidence type="ECO:0000256" key="15">
    <source>
        <dbReference type="PIRSR" id="PIRSR000130-1"/>
    </source>
</evidence>
<dbReference type="Ensembl" id="ENSENLT00000003519.1">
    <property type="protein sequence ID" value="ENSENLP00000003337.1"/>
    <property type="gene ID" value="ENSENLG00000001573.1"/>
</dbReference>
<evidence type="ECO:0000256" key="17">
    <source>
        <dbReference type="PIRSR" id="PIRSR000130-4"/>
    </source>
</evidence>
<comment type="similarity">
    <text evidence="14 19">Belongs to the IMPDH/GMPR family.</text>
</comment>
<reference evidence="22" key="2">
    <citation type="submission" date="2025-08" db="UniProtKB">
        <authorList>
            <consortium name="Ensembl"/>
        </authorList>
    </citation>
    <scope>IDENTIFICATION</scope>
</reference>
<dbReference type="CDD" id="cd00381">
    <property type="entry name" value="IMPDH"/>
    <property type="match status" value="1"/>
</dbReference>
<dbReference type="InterPro" id="IPR001093">
    <property type="entry name" value="IMP_DH_GMPRt"/>
</dbReference>
<dbReference type="PROSITE" id="PS51371">
    <property type="entry name" value="CBS"/>
    <property type="match status" value="2"/>
</dbReference>
<feature type="binding site" evidence="14">
    <location>
        <position position="329"/>
    </location>
    <ligand>
        <name>IMP</name>
        <dbReference type="ChEBI" id="CHEBI:58053"/>
    </ligand>
</feature>
<dbReference type="InterPro" id="IPR005990">
    <property type="entry name" value="IMP_DH"/>
</dbReference>
<evidence type="ECO:0000256" key="8">
    <source>
        <dbReference type="ARBA" id="ARBA00023002"/>
    </source>
</evidence>
<dbReference type="PANTHER" id="PTHR11911:SF121">
    <property type="entry name" value="INOSINE-5'-MONOPHOSPHATE DEHYDROGENASE 2"/>
    <property type="match status" value="1"/>
</dbReference>
<dbReference type="InterPro" id="IPR013785">
    <property type="entry name" value="Aldolase_TIM"/>
</dbReference>
<organism evidence="22 23">
    <name type="scientific">Echeneis naucrates</name>
    <name type="common">Live sharksucker</name>
    <dbReference type="NCBI Taxonomy" id="173247"/>
    <lineage>
        <taxon>Eukaryota</taxon>
        <taxon>Metazoa</taxon>
        <taxon>Chordata</taxon>
        <taxon>Craniata</taxon>
        <taxon>Vertebrata</taxon>
        <taxon>Euteleostomi</taxon>
        <taxon>Actinopterygii</taxon>
        <taxon>Neopterygii</taxon>
        <taxon>Teleostei</taxon>
        <taxon>Neoteleostei</taxon>
        <taxon>Acanthomorphata</taxon>
        <taxon>Carangaria</taxon>
        <taxon>Carangiformes</taxon>
        <taxon>Echeneidae</taxon>
        <taxon>Echeneis</taxon>
    </lineage>
</organism>
<feature type="binding site" description="in other chain" evidence="14 17">
    <location>
        <position position="331"/>
    </location>
    <ligand>
        <name>K(+)</name>
        <dbReference type="ChEBI" id="CHEBI:29103"/>
        <note>ligand shared between two tetrameric partners</note>
    </ligand>
</feature>
<sequence length="520" mass="56237">MADYLISGQTGYVPDDGLTGQQLFNGGDGLTYNDFLILPGYIDFTADQVDLTSALTKQITMKTPFVSSPMDTVTEANMAIAMALTGGIGFIHHNCTPEFQANEVRKVKRYEQGFITDPVVMSPNERVRDVFQAKARHGFCGIPITDNGKMGGKLVGIISSRDIDFLKEEDHDLLLSEVMTKREDLVVAPAGVTLKEANEILQRSKKGKLPIVNEAGSLVAIIARTDLKKNRDFPLASKDSRKQLLCGAAIGTHNDDKYRLDLLVQSGVDVVVLDSSQGNSIFQINMIKYIKEKYPHLQVIGGNVVTAAQAKNLIDAGVDGLRVGMGSGSICITQEVLPATAMLACGRPQATAVYKVSEYARRFGVPVIADGGIQTVGHIAKALALGASTVMMGSLLAATSEAPGEYFFSDGIRLKKYRGMGSLDAMDKNLGSQTRYFSECDKIKVAQGVSGAVQDKGSIHKFVPYLLAGIQHSCQDIGSKSLTQLRAMMYSGDLKFEKRTTSAQSEGGVHSLHSYEKRLF</sequence>
<comment type="function">
    <text evidence="14">Catalyzes the conversion of inosine 5'-phosphate (IMP) to xanthosine 5'-phosphate (XMP), the first committed and rate-limiting step in the de novo synthesis of guanine nucleotides, and therefore plays an important role in the regulation of cell growth.</text>
</comment>
<dbReference type="PIRSF" id="PIRSF000130">
    <property type="entry name" value="IMPDH"/>
    <property type="match status" value="1"/>
</dbReference>
<dbReference type="AlphaFoldDB" id="A0A665TBL5"/>
<evidence type="ECO:0000313" key="23">
    <source>
        <dbReference type="Proteomes" id="UP000472264"/>
    </source>
</evidence>
<dbReference type="Proteomes" id="UP000472264">
    <property type="component" value="Chromosome 7"/>
</dbReference>
<comment type="subunit">
    <text evidence="14">Homotetramer.</text>
</comment>
<evidence type="ECO:0000256" key="13">
    <source>
        <dbReference type="ARBA" id="ARBA00048028"/>
    </source>
</evidence>
<keyword evidence="8 14" id="KW-0560">Oxidoreductase</keyword>
<protein>
    <recommendedName>
        <fullName evidence="14 20">Inosine-5'-monophosphate dehydrogenase</fullName>
        <shortName evidence="14">IMP dehydrogenase</shortName>
        <shortName evidence="14">IMPD</shortName>
        <shortName evidence="14">IMPDH</shortName>
        <ecNumber evidence="14 20">1.1.1.205</ecNumber>
    </recommendedName>
</protein>
<keyword evidence="11 14" id="KW-0539">Nucleus</keyword>
<gene>
    <name evidence="22" type="primary">impdh2</name>
    <name evidence="14" type="synonym">IMPDH</name>
</gene>
<proteinExistence type="inferred from homology"/>
<feature type="binding site" description="in other chain" evidence="14 17">
    <location>
        <position position="326"/>
    </location>
    <ligand>
        <name>K(+)</name>
        <dbReference type="ChEBI" id="CHEBI:29103"/>
        <note>ligand shared between two tetrameric partners</note>
    </ligand>
</feature>
<dbReference type="InterPro" id="IPR000644">
    <property type="entry name" value="CBS_dom"/>
</dbReference>
<dbReference type="CDD" id="cd04601">
    <property type="entry name" value="CBS_pair_IMPDH"/>
    <property type="match status" value="1"/>
</dbReference>
<keyword evidence="5 14" id="KW-0332">GMP biosynthesis</keyword>
<dbReference type="HAMAP" id="MF_01964">
    <property type="entry name" value="IMPDH"/>
    <property type="match status" value="1"/>
</dbReference>
<dbReference type="GO" id="GO:0000166">
    <property type="term" value="F:nucleotide binding"/>
    <property type="evidence" value="ECO:0007669"/>
    <property type="project" value="UniProtKB-UniRule"/>
</dbReference>
<dbReference type="GO" id="GO:0046872">
    <property type="term" value="F:metal ion binding"/>
    <property type="evidence" value="ECO:0007669"/>
    <property type="project" value="UniProtKB-UniRule"/>
</dbReference>
<evidence type="ECO:0000259" key="21">
    <source>
        <dbReference type="PROSITE" id="PS51371"/>
    </source>
</evidence>
<dbReference type="GO" id="GO:0005829">
    <property type="term" value="C:cytosol"/>
    <property type="evidence" value="ECO:0007669"/>
    <property type="project" value="UniProtKB-SubCell"/>
</dbReference>
<comment type="cofactor">
    <cofactor evidence="14">
        <name>K(+)</name>
        <dbReference type="ChEBI" id="CHEBI:29103"/>
    </cofactor>
</comment>
<keyword evidence="23" id="KW-1185">Reference proteome</keyword>
<evidence type="ECO:0000256" key="9">
    <source>
        <dbReference type="ARBA" id="ARBA00023027"/>
    </source>
</evidence>
<reference evidence="22" key="1">
    <citation type="submission" date="2021-04" db="EMBL/GenBank/DDBJ databases">
        <authorList>
            <consortium name="Wellcome Sanger Institute Data Sharing"/>
        </authorList>
    </citation>
    <scope>NUCLEOTIDE SEQUENCE [LARGE SCALE GENOMIC DNA]</scope>
</reference>
<dbReference type="GO" id="GO:0006177">
    <property type="term" value="P:GMP biosynthetic process"/>
    <property type="evidence" value="ECO:0007669"/>
    <property type="project" value="UniProtKB-UniRule"/>
</dbReference>
<evidence type="ECO:0000256" key="18">
    <source>
        <dbReference type="PROSITE-ProRule" id="PRU00703"/>
    </source>
</evidence>
<feature type="domain" description="CBS" evidence="21">
    <location>
        <begin position="179"/>
        <end position="237"/>
    </location>
</feature>